<dbReference type="AlphaFoldDB" id="A0A8H4P1D1"/>
<evidence type="ECO:0000313" key="2">
    <source>
        <dbReference type="Proteomes" id="UP000605986"/>
    </source>
</evidence>
<reference evidence="1" key="1">
    <citation type="submission" date="2020-01" db="EMBL/GenBank/DDBJ databases">
        <title>Identification and distribution of gene clusters putatively required for synthesis of sphingolipid metabolism inhibitors in phylogenetically diverse species of the filamentous fungus Fusarium.</title>
        <authorList>
            <person name="Kim H.-S."/>
            <person name="Busman M."/>
            <person name="Brown D.W."/>
            <person name="Divon H."/>
            <person name="Uhlig S."/>
            <person name="Proctor R.H."/>
        </authorList>
    </citation>
    <scope>NUCLEOTIDE SEQUENCE</scope>
    <source>
        <strain evidence="1">NRRL 53441</strain>
    </source>
</reference>
<comment type="caution">
    <text evidence="1">The sequence shown here is derived from an EMBL/GenBank/DDBJ whole genome shotgun (WGS) entry which is preliminary data.</text>
</comment>
<keyword evidence="2" id="KW-1185">Reference proteome</keyword>
<dbReference type="EMBL" id="JAADJG010000190">
    <property type="protein sequence ID" value="KAF4452356.1"/>
    <property type="molecule type" value="Genomic_DNA"/>
</dbReference>
<organism evidence="1 2">
    <name type="scientific">Fusarium austroafricanum</name>
    <dbReference type="NCBI Taxonomy" id="2364996"/>
    <lineage>
        <taxon>Eukaryota</taxon>
        <taxon>Fungi</taxon>
        <taxon>Dikarya</taxon>
        <taxon>Ascomycota</taxon>
        <taxon>Pezizomycotina</taxon>
        <taxon>Sordariomycetes</taxon>
        <taxon>Hypocreomycetidae</taxon>
        <taxon>Hypocreales</taxon>
        <taxon>Nectriaceae</taxon>
        <taxon>Fusarium</taxon>
        <taxon>Fusarium concolor species complex</taxon>
    </lineage>
</organism>
<name>A0A8H4P1D1_9HYPO</name>
<dbReference type="Proteomes" id="UP000605986">
    <property type="component" value="Unassembled WGS sequence"/>
</dbReference>
<protein>
    <submittedName>
        <fullName evidence="1">Uncharacterized protein</fullName>
    </submittedName>
</protein>
<proteinExistence type="predicted"/>
<evidence type="ECO:0000313" key="1">
    <source>
        <dbReference type="EMBL" id="KAF4452356.1"/>
    </source>
</evidence>
<gene>
    <name evidence="1" type="ORF">F53441_4808</name>
</gene>
<sequence length="270" mass="29729">MKTWFLPPDFTFTPDGTLPLGAVIAHPSRPSEILASPQTDPSIVLPKTQTLVETNHTHSKEASYTAGVGILAKFIEFVSGSVEYEVSRRHLTQYGTADHEVRSLVTPFSKEFLDSLMALQSVQEHINSGLFGKRPLYLVTGLRITNTSFTVTKETRSGKRAVVSAVVPTVVVPIEAGGSISGGFEKNKTESYETAPGIVFAYRLHVIRPKSNRQPGMFSNRKAFMTPLTEPELFEALDVTLEVYGEDLEEEVPFVQYEMGADECCLRAAV</sequence>
<accession>A0A8H4P1D1</accession>
<dbReference type="OrthoDB" id="4500473at2759"/>